<dbReference type="Proteomes" id="UP001596513">
    <property type="component" value="Unassembled WGS sequence"/>
</dbReference>
<dbReference type="Gene3D" id="1.20.1260.10">
    <property type="match status" value="1"/>
</dbReference>
<protein>
    <submittedName>
        <fullName evidence="3">DUF305 domain-containing protein</fullName>
    </submittedName>
</protein>
<accession>A0ABW2UE49</accession>
<proteinExistence type="predicted"/>
<dbReference type="Pfam" id="PF03713">
    <property type="entry name" value="DUF305"/>
    <property type="match status" value="1"/>
</dbReference>
<gene>
    <name evidence="3" type="ORF">ACFQT0_27535</name>
</gene>
<organism evidence="3 4">
    <name type="scientific">Hymenobacter humi</name>
    <dbReference type="NCBI Taxonomy" id="1411620"/>
    <lineage>
        <taxon>Bacteria</taxon>
        <taxon>Pseudomonadati</taxon>
        <taxon>Bacteroidota</taxon>
        <taxon>Cytophagia</taxon>
        <taxon>Cytophagales</taxon>
        <taxon>Hymenobacteraceae</taxon>
        <taxon>Hymenobacter</taxon>
    </lineage>
</organism>
<feature type="region of interest" description="Disordered" evidence="1">
    <location>
        <begin position="203"/>
        <end position="234"/>
    </location>
</feature>
<name>A0ABW2UE49_9BACT</name>
<dbReference type="RefSeq" id="WP_380206401.1">
    <property type="nucleotide sequence ID" value="NZ_JBHTEK010000003.1"/>
</dbReference>
<evidence type="ECO:0000313" key="3">
    <source>
        <dbReference type="EMBL" id="MFC7670716.1"/>
    </source>
</evidence>
<comment type="caution">
    <text evidence="3">The sequence shown here is derived from an EMBL/GenBank/DDBJ whole genome shotgun (WGS) entry which is preliminary data.</text>
</comment>
<evidence type="ECO:0000259" key="2">
    <source>
        <dbReference type="Pfam" id="PF03713"/>
    </source>
</evidence>
<dbReference type="InterPro" id="IPR012347">
    <property type="entry name" value="Ferritin-like"/>
</dbReference>
<sequence>MNQATIPTLRGAQTLLLATGLLLGSCRSRSDETQDSHIAQVPVTMMATLHTMAEHSGDLMPGDNLDLYFALLMRENHQAAVSMSALELQQGKDPVLRTIARNIYQAHRQLIPGLDSAIARIQALPPTYPEHTPKTHQFAQLLEAATKGLHPAAHRIIAGGDSTQAPPVQGRKVLKQTPARVTSTATMPLCSCPTTRIPSPWPGPNWNWGGTKTSKSRFSDSYRPTAGNRPGASLAAPAPAEIARLGAATRLW</sequence>
<dbReference type="InterPro" id="IPR005183">
    <property type="entry name" value="DUF305_CopM-like"/>
</dbReference>
<keyword evidence="4" id="KW-1185">Reference proteome</keyword>
<reference evidence="4" key="1">
    <citation type="journal article" date="2019" name="Int. J. Syst. Evol. Microbiol.">
        <title>The Global Catalogue of Microorganisms (GCM) 10K type strain sequencing project: providing services to taxonomists for standard genome sequencing and annotation.</title>
        <authorList>
            <consortium name="The Broad Institute Genomics Platform"/>
            <consortium name="The Broad Institute Genome Sequencing Center for Infectious Disease"/>
            <person name="Wu L."/>
            <person name="Ma J."/>
        </authorList>
    </citation>
    <scope>NUCLEOTIDE SEQUENCE [LARGE SCALE GENOMIC DNA]</scope>
    <source>
        <strain evidence="4">JCM 19635</strain>
    </source>
</reference>
<feature type="domain" description="DUF305" evidence="2">
    <location>
        <begin position="32"/>
        <end position="109"/>
    </location>
</feature>
<evidence type="ECO:0000313" key="4">
    <source>
        <dbReference type="Proteomes" id="UP001596513"/>
    </source>
</evidence>
<dbReference type="EMBL" id="JBHTEK010000003">
    <property type="protein sequence ID" value="MFC7670716.1"/>
    <property type="molecule type" value="Genomic_DNA"/>
</dbReference>
<evidence type="ECO:0000256" key="1">
    <source>
        <dbReference type="SAM" id="MobiDB-lite"/>
    </source>
</evidence>